<name>A0A6J6EMF8_9ZZZZ</name>
<dbReference type="Gene3D" id="3.30.530.20">
    <property type="match status" value="1"/>
</dbReference>
<gene>
    <name evidence="1" type="ORF">UFOPK1603_01537</name>
    <name evidence="2" type="ORF">UFOPK2143_01085</name>
</gene>
<evidence type="ECO:0000313" key="1">
    <source>
        <dbReference type="EMBL" id="CAB4577592.1"/>
    </source>
</evidence>
<protein>
    <submittedName>
        <fullName evidence="1">Unannotated protein</fullName>
    </submittedName>
</protein>
<proteinExistence type="predicted"/>
<dbReference type="Pfam" id="PF10604">
    <property type="entry name" value="Polyketide_cyc2"/>
    <property type="match status" value="1"/>
</dbReference>
<evidence type="ECO:0000313" key="2">
    <source>
        <dbReference type="EMBL" id="CAB4647673.1"/>
    </source>
</evidence>
<accession>A0A6J6EMF8</accession>
<dbReference type="PANTHER" id="PTHR39332">
    <property type="entry name" value="BLL4707 PROTEIN"/>
    <property type="match status" value="1"/>
</dbReference>
<dbReference type="AlphaFoldDB" id="A0A6J6EMF8"/>
<dbReference type="InterPro" id="IPR023393">
    <property type="entry name" value="START-like_dom_sf"/>
</dbReference>
<dbReference type="PANTHER" id="PTHR39332:SF7">
    <property type="entry name" value="SRPBCC FAMILY PROTEIN"/>
    <property type="match status" value="1"/>
</dbReference>
<reference evidence="1" key="1">
    <citation type="submission" date="2020-05" db="EMBL/GenBank/DDBJ databases">
        <authorList>
            <person name="Chiriac C."/>
            <person name="Salcher M."/>
            <person name="Ghai R."/>
            <person name="Kavagutti S V."/>
        </authorList>
    </citation>
    <scope>NUCLEOTIDE SEQUENCE</scope>
</reference>
<organism evidence="1">
    <name type="scientific">freshwater metagenome</name>
    <dbReference type="NCBI Taxonomy" id="449393"/>
    <lineage>
        <taxon>unclassified sequences</taxon>
        <taxon>metagenomes</taxon>
        <taxon>ecological metagenomes</taxon>
    </lineage>
</organism>
<dbReference type="EMBL" id="CAEZTG010000177">
    <property type="protein sequence ID" value="CAB4577592.1"/>
    <property type="molecule type" value="Genomic_DNA"/>
</dbReference>
<dbReference type="CDD" id="cd07821">
    <property type="entry name" value="PYR_PYL_RCAR_like"/>
    <property type="match status" value="1"/>
</dbReference>
<dbReference type="SUPFAM" id="SSF55961">
    <property type="entry name" value="Bet v1-like"/>
    <property type="match status" value="1"/>
</dbReference>
<sequence>MATIRSHARVHRSADDVWKVVGDPTRIVQWFPGVTAVTVEDNIRTLTLAAGLPVFEEIVTLDNRMRRFQYRITGPLPVKYHLGTMDVIEDGEPGCLLMYSTEISPDPMAFVLDGVISEGIGNLARMLNDHTEDER</sequence>
<dbReference type="EMBL" id="CAEZVV010000067">
    <property type="protein sequence ID" value="CAB4647673.1"/>
    <property type="molecule type" value="Genomic_DNA"/>
</dbReference>
<dbReference type="InterPro" id="IPR019587">
    <property type="entry name" value="Polyketide_cyclase/dehydratase"/>
</dbReference>